<name>A0ABZ2M3S0_9BACT</name>
<accession>A0ABZ2M3S0</accession>
<gene>
    <name evidence="2" type="ORF">LZC94_05380</name>
</gene>
<protein>
    <submittedName>
        <fullName evidence="2">Uncharacterized protein</fullName>
    </submittedName>
</protein>
<evidence type="ECO:0000313" key="2">
    <source>
        <dbReference type="EMBL" id="WXB16708.1"/>
    </source>
</evidence>
<reference evidence="2 3" key="1">
    <citation type="submission" date="2021-12" db="EMBL/GenBank/DDBJ databases">
        <title>Discovery of the Pendulisporaceae a myxobacterial family with distinct sporulation behavior and unique specialized metabolism.</title>
        <authorList>
            <person name="Garcia R."/>
            <person name="Popoff A."/>
            <person name="Bader C.D."/>
            <person name="Loehr J."/>
            <person name="Walesch S."/>
            <person name="Walt C."/>
            <person name="Boldt J."/>
            <person name="Bunk B."/>
            <person name="Haeckl F.J.F.P.J."/>
            <person name="Gunesch A.P."/>
            <person name="Birkelbach J."/>
            <person name="Nuebel U."/>
            <person name="Pietschmann T."/>
            <person name="Bach T."/>
            <person name="Mueller R."/>
        </authorList>
    </citation>
    <scope>NUCLEOTIDE SEQUENCE [LARGE SCALE GENOMIC DNA]</scope>
    <source>
        <strain evidence="2 3">MSr11954</strain>
    </source>
</reference>
<dbReference type="Proteomes" id="UP001370348">
    <property type="component" value="Chromosome"/>
</dbReference>
<feature type="region of interest" description="Disordered" evidence="1">
    <location>
        <begin position="85"/>
        <end position="109"/>
    </location>
</feature>
<evidence type="ECO:0000313" key="3">
    <source>
        <dbReference type="Proteomes" id="UP001370348"/>
    </source>
</evidence>
<dbReference type="EMBL" id="CP089984">
    <property type="protein sequence ID" value="WXB16708.1"/>
    <property type="molecule type" value="Genomic_DNA"/>
</dbReference>
<dbReference type="Gene3D" id="1.10.260.100">
    <property type="match status" value="1"/>
</dbReference>
<proteinExistence type="predicted"/>
<keyword evidence="3" id="KW-1185">Reference proteome</keyword>
<dbReference type="RefSeq" id="WP_394826337.1">
    <property type="nucleotide sequence ID" value="NZ_CP089984.1"/>
</dbReference>
<sequence length="109" mass="12556">MTNMASLRKTLMKQGMKLMGDPRVMKLMQDERVMKAVMAAMSMPGKVQSFTQEQAERIAKAMALATEDEVKDLKRTVRRLEEEVARLQRDARDGRETRDSQPNDRAKKK</sequence>
<evidence type="ECO:0000256" key="1">
    <source>
        <dbReference type="SAM" id="MobiDB-lite"/>
    </source>
</evidence>
<organism evidence="2 3">
    <name type="scientific">Pendulispora albinea</name>
    <dbReference type="NCBI Taxonomy" id="2741071"/>
    <lineage>
        <taxon>Bacteria</taxon>
        <taxon>Pseudomonadati</taxon>
        <taxon>Myxococcota</taxon>
        <taxon>Myxococcia</taxon>
        <taxon>Myxococcales</taxon>
        <taxon>Sorangiineae</taxon>
        <taxon>Pendulisporaceae</taxon>
        <taxon>Pendulispora</taxon>
    </lineage>
</organism>